<dbReference type="Proteomes" id="UP000295197">
    <property type="component" value="Unassembled WGS sequence"/>
</dbReference>
<dbReference type="InterPro" id="IPR021729">
    <property type="entry name" value="DUF3298"/>
</dbReference>
<evidence type="ECO:0000313" key="3">
    <source>
        <dbReference type="EMBL" id="TCV18637.1"/>
    </source>
</evidence>
<dbReference type="Gene3D" id="3.90.640.20">
    <property type="entry name" value="Heat-shock cognate protein, ATPase"/>
    <property type="match status" value="1"/>
</dbReference>
<evidence type="ECO:0000259" key="2">
    <source>
        <dbReference type="Pfam" id="PF13739"/>
    </source>
</evidence>
<dbReference type="InterPro" id="IPR037126">
    <property type="entry name" value="PdaC/RsiV-like_sf"/>
</dbReference>
<dbReference type="Pfam" id="PF13739">
    <property type="entry name" value="PdaC"/>
    <property type="match status" value="1"/>
</dbReference>
<name>A0A4R3VZL0_9SPHI</name>
<dbReference type="Gene3D" id="3.30.565.40">
    <property type="entry name" value="Fervidobacterium nodosum Rt17-B1 like"/>
    <property type="match status" value="1"/>
</dbReference>
<evidence type="ECO:0000313" key="4">
    <source>
        <dbReference type="Proteomes" id="UP000295197"/>
    </source>
</evidence>
<keyword evidence="4" id="KW-1185">Reference proteome</keyword>
<protein>
    <submittedName>
        <fullName evidence="3">Uncharacterized protein DUF4163</fullName>
    </submittedName>
</protein>
<dbReference type="AlphaFoldDB" id="A0A4R3VZL0"/>
<dbReference type="RefSeq" id="WP_132777136.1">
    <property type="nucleotide sequence ID" value="NZ_SMBZ01000010.1"/>
</dbReference>
<sequence>MIQTLALFLVILCNSCTQGKDKSARSTAQDSAQMDSVAYSYQVYKDFSPYFIENGDRIDTTYFQISYPLFEDKTLNDTIRSYILLDGEEKIEEAAETFILGFNEFVEESSTTSVSFAWYKNISSKVWINTPDIMTLSTAVDEYTGGAHGIHYTVLSNFDIATREKIELEDIIHKENVSALTKIAERQFRKNEKLSDTASFSKKYFFENGIFAINYNFGLGKNGLIFYYNEYEIKPYVEGPTELEIPYQDILSILNPQGQKYVKSIRQSLN</sequence>
<accession>A0A4R3VZL0</accession>
<dbReference type="OrthoDB" id="594879at2"/>
<comment type="caution">
    <text evidence="3">The sequence shown here is derived from an EMBL/GenBank/DDBJ whole genome shotgun (WGS) entry which is preliminary data.</text>
</comment>
<dbReference type="InterPro" id="IPR025303">
    <property type="entry name" value="PdaC"/>
</dbReference>
<feature type="domain" description="DUF3298" evidence="1">
    <location>
        <begin position="169"/>
        <end position="248"/>
    </location>
</feature>
<dbReference type="Pfam" id="PF11738">
    <property type="entry name" value="DUF3298"/>
    <property type="match status" value="1"/>
</dbReference>
<gene>
    <name evidence="3" type="ORF">EDC17_101039</name>
</gene>
<feature type="domain" description="Deacetylase PdaC" evidence="2">
    <location>
        <begin position="60"/>
        <end position="150"/>
    </location>
</feature>
<organism evidence="3 4">
    <name type="scientific">Sphingobacterium alimentarium</name>
    <dbReference type="NCBI Taxonomy" id="797292"/>
    <lineage>
        <taxon>Bacteria</taxon>
        <taxon>Pseudomonadati</taxon>
        <taxon>Bacteroidota</taxon>
        <taxon>Sphingobacteriia</taxon>
        <taxon>Sphingobacteriales</taxon>
        <taxon>Sphingobacteriaceae</taxon>
        <taxon>Sphingobacterium</taxon>
    </lineage>
</organism>
<evidence type="ECO:0000259" key="1">
    <source>
        <dbReference type="Pfam" id="PF11738"/>
    </source>
</evidence>
<proteinExistence type="predicted"/>
<reference evidence="3 4" key="1">
    <citation type="submission" date="2019-03" db="EMBL/GenBank/DDBJ databases">
        <title>Genomic Encyclopedia of Type Strains, Phase IV (KMG-IV): sequencing the most valuable type-strain genomes for metagenomic binning, comparative biology and taxonomic classification.</title>
        <authorList>
            <person name="Goeker M."/>
        </authorList>
    </citation>
    <scope>NUCLEOTIDE SEQUENCE [LARGE SCALE GENOMIC DNA]</scope>
    <source>
        <strain evidence="3 4">DSM 22362</strain>
    </source>
</reference>
<dbReference type="EMBL" id="SMBZ01000010">
    <property type="protein sequence ID" value="TCV18637.1"/>
    <property type="molecule type" value="Genomic_DNA"/>
</dbReference>